<dbReference type="PROSITE" id="PS51464">
    <property type="entry name" value="SIS"/>
    <property type="match status" value="1"/>
</dbReference>
<dbReference type="InterPro" id="IPR050099">
    <property type="entry name" value="SIS_GmhA/DiaA_subfam"/>
</dbReference>
<organism evidence="2 3">
    <name type="scientific">Rhodococcus pyridinivorans</name>
    <dbReference type="NCBI Taxonomy" id="103816"/>
    <lineage>
        <taxon>Bacteria</taxon>
        <taxon>Bacillati</taxon>
        <taxon>Actinomycetota</taxon>
        <taxon>Actinomycetes</taxon>
        <taxon>Mycobacteriales</taxon>
        <taxon>Nocardiaceae</taxon>
        <taxon>Rhodococcus</taxon>
    </lineage>
</organism>
<accession>A0A7M2XX02</accession>
<dbReference type="Pfam" id="PF13580">
    <property type="entry name" value="SIS_2"/>
    <property type="match status" value="1"/>
</dbReference>
<dbReference type="PANTHER" id="PTHR30390">
    <property type="entry name" value="SEDOHEPTULOSE 7-PHOSPHATE ISOMERASE / DNAA INITIATOR-ASSOCIATING FACTOR FOR REPLICATION INITIATION"/>
    <property type="match status" value="1"/>
</dbReference>
<protein>
    <submittedName>
        <fullName evidence="2">SIS domain-containing protein</fullName>
    </submittedName>
</protein>
<dbReference type="AlphaFoldDB" id="A0A7M2XX02"/>
<dbReference type="GO" id="GO:1901135">
    <property type="term" value="P:carbohydrate derivative metabolic process"/>
    <property type="evidence" value="ECO:0007669"/>
    <property type="project" value="InterPro"/>
</dbReference>
<dbReference type="InterPro" id="IPR001347">
    <property type="entry name" value="SIS_dom"/>
</dbReference>
<proteinExistence type="predicted"/>
<dbReference type="Gene3D" id="3.40.50.10490">
    <property type="entry name" value="Glucose-6-phosphate isomerase like protein, domain 1"/>
    <property type="match status" value="1"/>
</dbReference>
<sequence>MMPNQTEMTARGARMYVDDLFGALERLDMKHLDDAVELVASRIRNGRSIFIAGNGGGSSVAEHMACDWRAAARHAGHRIGEISSLTENTARITAIANDYCYEAIFEHQLVERCRSGDLLVCLSVSGASENVLRAASSARESGVEVLSLVGRISPLSELSDLAVHLDVHGDYGVTEDLQSLFTHMVARVVRQVSTHRASAEKSLR</sequence>
<geneLocation type="plasmid" evidence="2 3">
    <name>pSID</name>
</geneLocation>
<dbReference type="GO" id="GO:0097367">
    <property type="term" value="F:carbohydrate derivative binding"/>
    <property type="evidence" value="ECO:0007669"/>
    <property type="project" value="InterPro"/>
</dbReference>
<dbReference type="SUPFAM" id="SSF53697">
    <property type="entry name" value="SIS domain"/>
    <property type="match status" value="1"/>
</dbReference>
<keyword evidence="3" id="KW-1185">Reference proteome</keyword>
<gene>
    <name evidence="2" type="ORF">INP59_27180</name>
</gene>
<dbReference type="Proteomes" id="UP000593818">
    <property type="component" value="Plasmid pSID"/>
</dbReference>
<dbReference type="InterPro" id="IPR035461">
    <property type="entry name" value="GmhA/DiaA"/>
</dbReference>
<dbReference type="CDD" id="cd05006">
    <property type="entry name" value="SIS_GmhA"/>
    <property type="match status" value="1"/>
</dbReference>
<dbReference type="EMBL" id="CP063453">
    <property type="protein sequence ID" value="QOW01844.1"/>
    <property type="molecule type" value="Genomic_DNA"/>
</dbReference>
<name>A0A7M2XX02_9NOCA</name>
<dbReference type="PANTHER" id="PTHR30390:SF8">
    <property type="entry name" value="SUGAR ISOMERASE (SIS)"/>
    <property type="match status" value="1"/>
</dbReference>
<dbReference type="InterPro" id="IPR046348">
    <property type="entry name" value="SIS_dom_sf"/>
</dbReference>
<evidence type="ECO:0000259" key="1">
    <source>
        <dbReference type="PROSITE" id="PS51464"/>
    </source>
</evidence>
<keyword evidence="2" id="KW-0614">Plasmid</keyword>
<evidence type="ECO:0000313" key="2">
    <source>
        <dbReference type="EMBL" id="QOW01844.1"/>
    </source>
</evidence>
<reference evidence="2 3" key="1">
    <citation type="submission" date="2020-10" db="EMBL/GenBank/DDBJ databases">
        <title>Whole genome sequence of oil-degrading bacteria Rhodococcus pyridinivorans strain 5Ap.</title>
        <authorList>
            <person name="Akhremchuk A.E."/>
            <person name="Valentovich L.N."/>
            <person name="Charniauskaya M.I."/>
            <person name="Bukliarevich H.A."/>
            <person name="Titok M.A."/>
        </authorList>
    </citation>
    <scope>NUCLEOTIDE SEQUENCE [LARGE SCALE GENOMIC DNA]</scope>
    <source>
        <strain evidence="2 3">5Ap</strain>
        <plasmid evidence="2 3">pSID</plasmid>
    </source>
</reference>
<feature type="domain" description="SIS" evidence="1">
    <location>
        <begin position="39"/>
        <end position="195"/>
    </location>
</feature>
<evidence type="ECO:0000313" key="3">
    <source>
        <dbReference type="Proteomes" id="UP000593818"/>
    </source>
</evidence>